<accession>A0AB34G3U1</accession>
<dbReference type="EMBL" id="JAQHRD010000001">
    <property type="protein sequence ID" value="KAJ6446114.1"/>
    <property type="molecule type" value="Genomic_DNA"/>
</dbReference>
<comment type="caution">
    <text evidence="2">The sequence shown here is derived from an EMBL/GenBank/DDBJ whole genome shotgun (WGS) entry which is preliminary data.</text>
</comment>
<gene>
    <name evidence="2" type="ORF">O9K51_00882</name>
</gene>
<keyword evidence="3" id="KW-1185">Reference proteome</keyword>
<name>A0AB34G3U1_9HYPO</name>
<dbReference type="AlphaFoldDB" id="A0AB34G3U1"/>
<proteinExistence type="predicted"/>
<dbReference type="InterPro" id="IPR024316">
    <property type="entry name" value="APQ12"/>
</dbReference>
<keyword evidence="1" id="KW-0812">Transmembrane</keyword>
<dbReference type="Pfam" id="PF12716">
    <property type="entry name" value="Apq12"/>
    <property type="match status" value="1"/>
</dbReference>
<organism evidence="2 3">
    <name type="scientific">Purpureocillium lavendulum</name>
    <dbReference type="NCBI Taxonomy" id="1247861"/>
    <lineage>
        <taxon>Eukaryota</taxon>
        <taxon>Fungi</taxon>
        <taxon>Dikarya</taxon>
        <taxon>Ascomycota</taxon>
        <taxon>Pezizomycotina</taxon>
        <taxon>Sordariomycetes</taxon>
        <taxon>Hypocreomycetidae</taxon>
        <taxon>Hypocreales</taxon>
        <taxon>Ophiocordycipitaceae</taxon>
        <taxon>Purpureocillium</taxon>
    </lineage>
</organism>
<evidence type="ECO:0000256" key="1">
    <source>
        <dbReference type="SAM" id="Phobius"/>
    </source>
</evidence>
<protein>
    <submittedName>
        <fullName evidence="2">Nuclear pore assembly and biogenesis domain-containing protein</fullName>
    </submittedName>
</protein>
<sequence length="175" mass="18893">MDASLTSRLLTELLPADVAASVRRHMLHPSSPLQTVARAATARAQGLAAALAPHVAPLADWAAGVVADNQGLAGLAVLLAVVAAVVVVMNWLRRLVMWWTRVVFRLTLWALVAVLVAWVWQRGVMESVRDAVVVGGKVAGYLAVVRDVWVAEYNRYEGQQNMGYRTGGRGRSSGR</sequence>
<reference evidence="2" key="1">
    <citation type="submission" date="2023-01" db="EMBL/GenBank/DDBJ databases">
        <title>The growth and conidiation of Purpureocillium lavendulum are regulated by nitrogen source and histone H3K14 acetylation.</title>
        <authorList>
            <person name="Tang P."/>
            <person name="Han J."/>
            <person name="Zhang C."/>
            <person name="Tang P."/>
            <person name="Qi F."/>
            <person name="Zhang K."/>
            <person name="Liang L."/>
        </authorList>
    </citation>
    <scope>NUCLEOTIDE SEQUENCE</scope>
    <source>
        <strain evidence="2">YMF1.00683</strain>
    </source>
</reference>
<feature type="transmembrane region" description="Helical" evidence="1">
    <location>
        <begin position="98"/>
        <end position="120"/>
    </location>
</feature>
<evidence type="ECO:0000313" key="2">
    <source>
        <dbReference type="EMBL" id="KAJ6446114.1"/>
    </source>
</evidence>
<evidence type="ECO:0000313" key="3">
    <source>
        <dbReference type="Proteomes" id="UP001163105"/>
    </source>
</evidence>
<keyword evidence="1" id="KW-0472">Membrane</keyword>
<feature type="transmembrane region" description="Helical" evidence="1">
    <location>
        <begin position="72"/>
        <end position="92"/>
    </location>
</feature>
<keyword evidence="1" id="KW-1133">Transmembrane helix</keyword>
<dbReference type="Proteomes" id="UP001163105">
    <property type="component" value="Unassembled WGS sequence"/>
</dbReference>